<dbReference type="InterPro" id="IPR027417">
    <property type="entry name" value="P-loop_NTPase"/>
</dbReference>
<proteinExistence type="inferred from homology"/>
<evidence type="ECO:0000256" key="1">
    <source>
        <dbReference type="ARBA" id="ARBA00003618"/>
    </source>
</evidence>
<dbReference type="NCBIfam" id="TIGR00634">
    <property type="entry name" value="recN"/>
    <property type="match status" value="1"/>
</dbReference>
<sequence>MEYTGGHMLLNVHIKNIALIEDANINFTDGLNILTGETGAGKSIIMGALKIGMGGKLPKDMLRDPEKEGFCQLLFFIDDESLVKQLQELGVTPSEDGEIIITRRIVNGRTMNTINDQTVTAAKLKDVSALLVDMHAQHEQQILLKKAEHLNIMDKFAKRPLASLKQKYEDCYKTFEDLRKELEEGQMDEGERKRKLEYIRFEAGEIEGARLVPGEDEELEKQYRKMVNAKDIVEAVSEVYSITGYNRNASAGNEIGRALASLKAIKGLDEEIESIFSELTNIDSLLNDFNVSVSDYMQSMEFDESEFHEVEDRLNTINNLKGKYGRTLDDVLAYLEQLKQNEAKLVQYEEYAEELQQKVKTAKKELDQAAEVLSAERKIQAKELCKRVSEALEDLSFNQIRFDMHFDRLTHPGTSGIDDCYFVVSTNVGEKERPLYEVASGGELSRIMLAIKSCMASEDNIDTLIFDEIDVGISGRAASSVAAKLAVISKAHQVISITHLPQIAAMADSHYRIEKVVKDGKTITQISKLDREESVLEIARLLGGAEITNAAVENARDMKELADKAKIH</sequence>
<dbReference type="PANTHER" id="PTHR11059">
    <property type="entry name" value="DNA REPAIR PROTEIN RECN"/>
    <property type="match status" value="1"/>
</dbReference>
<keyword evidence="6" id="KW-0067">ATP-binding</keyword>
<evidence type="ECO:0000256" key="4">
    <source>
        <dbReference type="ARBA" id="ARBA00022741"/>
    </source>
</evidence>
<keyword evidence="10" id="KW-0175">Coiled coil</keyword>
<evidence type="ECO:0000256" key="7">
    <source>
        <dbReference type="ARBA" id="ARBA00023204"/>
    </source>
</evidence>
<evidence type="ECO:0000256" key="3">
    <source>
        <dbReference type="ARBA" id="ARBA00021315"/>
    </source>
</evidence>
<keyword evidence="4" id="KW-0547">Nucleotide-binding</keyword>
<comment type="function">
    <text evidence="1 9">May be involved in recombinational repair of damaged DNA.</text>
</comment>
<dbReference type="InterPro" id="IPR003395">
    <property type="entry name" value="RecF/RecN/SMC_N"/>
</dbReference>
<name>A0A8I0DVS8_9FIRM</name>
<evidence type="ECO:0000256" key="2">
    <source>
        <dbReference type="ARBA" id="ARBA00009441"/>
    </source>
</evidence>
<comment type="caution">
    <text evidence="12">The sequence shown here is derived from an EMBL/GenBank/DDBJ whole genome shotgun (WGS) entry which is preliminary data.</text>
</comment>
<evidence type="ECO:0000313" key="13">
    <source>
        <dbReference type="Proteomes" id="UP000615234"/>
    </source>
</evidence>
<evidence type="ECO:0000313" key="12">
    <source>
        <dbReference type="EMBL" id="MBC5663581.1"/>
    </source>
</evidence>
<dbReference type="GO" id="GO:0009432">
    <property type="term" value="P:SOS response"/>
    <property type="evidence" value="ECO:0007669"/>
    <property type="project" value="TreeGrafter"/>
</dbReference>
<dbReference type="GO" id="GO:0006302">
    <property type="term" value="P:double-strand break repair"/>
    <property type="evidence" value="ECO:0007669"/>
    <property type="project" value="InterPro"/>
</dbReference>
<evidence type="ECO:0000256" key="5">
    <source>
        <dbReference type="ARBA" id="ARBA00022763"/>
    </source>
</evidence>
<dbReference type="EMBL" id="JACOOX010000006">
    <property type="protein sequence ID" value="MBC5663581.1"/>
    <property type="molecule type" value="Genomic_DNA"/>
</dbReference>
<dbReference type="Gene3D" id="3.40.50.300">
    <property type="entry name" value="P-loop containing nucleotide triphosphate hydrolases"/>
    <property type="match status" value="2"/>
</dbReference>
<dbReference type="PANTHER" id="PTHR11059:SF0">
    <property type="entry name" value="DNA REPAIR PROTEIN RECN"/>
    <property type="match status" value="1"/>
</dbReference>
<keyword evidence="7 9" id="KW-0234">DNA repair</keyword>
<accession>A0A8I0DVS8</accession>
<dbReference type="FunFam" id="3.40.50.300:FF:000356">
    <property type="entry name" value="DNA repair protein RecN"/>
    <property type="match status" value="1"/>
</dbReference>
<dbReference type="Pfam" id="PF02463">
    <property type="entry name" value="SMC_N"/>
    <property type="match status" value="1"/>
</dbReference>
<comment type="similarity">
    <text evidence="2 9">Belongs to the RecN family.</text>
</comment>
<dbReference type="AlphaFoldDB" id="A0A8I0DVS8"/>
<dbReference type="GO" id="GO:0006310">
    <property type="term" value="P:DNA recombination"/>
    <property type="evidence" value="ECO:0007669"/>
    <property type="project" value="InterPro"/>
</dbReference>
<evidence type="ECO:0000259" key="11">
    <source>
        <dbReference type="Pfam" id="PF02463"/>
    </source>
</evidence>
<evidence type="ECO:0000256" key="6">
    <source>
        <dbReference type="ARBA" id="ARBA00022840"/>
    </source>
</evidence>
<dbReference type="GO" id="GO:0016887">
    <property type="term" value="F:ATP hydrolysis activity"/>
    <property type="evidence" value="ECO:0007669"/>
    <property type="project" value="InterPro"/>
</dbReference>
<keyword evidence="5 9" id="KW-0227">DNA damage</keyword>
<feature type="coiled-coil region" evidence="10">
    <location>
        <begin position="338"/>
        <end position="372"/>
    </location>
</feature>
<gene>
    <name evidence="12" type="primary">recN</name>
    <name evidence="12" type="ORF">H8S09_11990</name>
</gene>
<evidence type="ECO:0000256" key="9">
    <source>
        <dbReference type="PIRNR" id="PIRNR003128"/>
    </source>
</evidence>
<dbReference type="Proteomes" id="UP000615234">
    <property type="component" value="Unassembled WGS sequence"/>
</dbReference>
<reference evidence="12 13" key="1">
    <citation type="submission" date="2020-08" db="EMBL/GenBank/DDBJ databases">
        <title>Genome public.</title>
        <authorList>
            <person name="Liu C."/>
            <person name="Sun Q."/>
        </authorList>
    </citation>
    <scope>NUCLEOTIDE SEQUENCE [LARGE SCALE GENOMIC DNA]</scope>
    <source>
        <strain evidence="12 13">NSJ-10</strain>
    </source>
</reference>
<dbReference type="SUPFAM" id="SSF52540">
    <property type="entry name" value="P-loop containing nucleoside triphosphate hydrolases"/>
    <property type="match status" value="1"/>
</dbReference>
<dbReference type="GO" id="GO:0005524">
    <property type="term" value="F:ATP binding"/>
    <property type="evidence" value="ECO:0007669"/>
    <property type="project" value="UniProtKB-KW"/>
</dbReference>
<dbReference type="InterPro" id="IPR004604">
    <property type="entry name" value="DNA_recomb/repair_RecN"/>
</dbReference>
<organism evidence="12 13">
    <name type="scientific">Coprococcus hominis</name>
    <name type="common">ex Liu et al. 2022</name>
    <dbReference type="NCBI Taxonomy" id="2763039"/>
    <lineage>
        <taxon>Bacteria</taxon>
        <taxon>Bacillati</taxon>
        <taxon>Bacillota</taxon>
        <taxon>Clostridia</taxon>
        <taxon>Lachnospirales</taxon>
        <taxon>Lachnospiraceae</taxon>
        <taxon>Coprococcus</taxon>
    </lineage>
</organism>
<dbReference type="GO" id="GO:0043590">
    <property type="term" value="C:bacterial nucleoid"/>
    <property type="evidence" value="ECO:0007669"/>
    <property type="project" value="TreeGrafter"/>
</dbReference>
<feature type="domain" description="RecF/RecN/SMC N-terminal" evidence="11">
    <location>
        <begin position="19"/>
        <end position="516"/>
    </location>
</feature>
<evidence type="ECO:0000256" key="10">
    <source>
        <dbReference type="SAM" id="Coils"/>
    </source>
</evidence>
<dbReference type="PIRSF" id="PIRSF003128">
    <property type="entry name" value="RecN"/>
    <property type="match status" value="1"/>
</dbReference>
<dbReference type="CDD" id="cd03241">
    <property type="entry name" value="ABC_RecN"/>
    <property type="match status" value="1"/>
</dbReference>
<keyword evidence="13" id="KW-1185">Reference proteome</keyword>
<protein>
    <recommendedName>
        <fullName evidence="3 9">DNA repair protein RecN</fullName>
    </recommendedName>
    <alternativeName>
        <fullName evidence="8 9">Recombination protein N</fullName>
    </alternativeName>
</protein>
<evidence type="ECO:0000256" key="8">
    <source>
        <dbReference type="ARBA" id="ARBA00033408"/>
    </source>
</evidence>